<accession>A0A497UWX7</accession>
<gene>
    <name evidence="3" type="ORF">B0G92_0606</name>
    <name evidence="4" type="ORF">CLV50_0900</name>
</gene>
<feature type="transmembrane region" description="Helical" evidence="1">
    <location>
        <begin position="130"/>
        <end position="154"/>
    </location>
</feature>
<feature type="domain" description="Signal transduction histidine kinase internal region" evidence="2">
    <location>
        <begin position="174"/>
        <end position="253"/>
    </location>
</feature>
<dbReference type="EMBL" id="PJND01000007">
    <property type="protein sequence ID" value="PKW28977.1"/>
    <property type="molecule type" value="Genomic_DNA"/>
</dbReference>
<evidence type="ECO:0000313" key="5">
    <source>
        <dbReference type="Proteomes" id="UP000233767"/>
    </source>
</evidence>
<reference evidence="4 6" key="2">
    <citation type="submission" date="2018-10" db="EMBL/GenBank/DDBJ databases">
        <title>Genomic Encyclopedia of Archaeal and Bacterial Type Strains, Phase II (KMG-II): from individual species to whole genera.</title>
        <authorList>
            <person name="Goeker M."/>
        </authorList>
    </citation>
    <scope>NUCLEOTIDE SEQUENCE [LARGE SCALE GENOMIC DNA]</scope>
    <source>
        <strain evidence="4 6">DSM 21886</strain>
    </source>
</reference>
<evidence type="ECO:0000259" key="2">
    <source>
        <dbReference type="Pfam" id="PF06580"/>
    </source>
</evidence>
<organism evidence="4 6">
    <name type="scientific">Flavobacterium lindanitolerans</name>
    <dbReference type="NCBI Taxonomy" id="428988"/>
    <lineage>
        <taxon>Bacteria</taxon>
        <taxon>Pseudomonadati</taxon>
        <taxon>Bacteroidota</taxon>
        <taxon>Flavobacteriia</taxon>
        <taxon>Flavobacteriales</taxon>
        <taxon>Flavobacteriaceae</taxon>
        <taxon>Flavobacterium</taxon>
    </lineage>
</organism>
<evidence type="ECO:0000313" key="3">
    <source>
        <dbReference type="EMBL" id="PKW28977.1"/>
    </source>
</evidence>
<keyword evidence="1" id="KW-0812">Transmembrane</keyword>
<feature type="transmembrane region" description="Helical" evidence="1">
    <location>
        <begin position="26"/>
        <end position="45"/>
    </location>
</feature>
<name>A0A497UWX7_9FLAO</name>
<dbReference type="PANTHER" id="PTHR34220">
    <property type="entry name" value="SENSOR HISTIDINE KINASE YPDA"/>
    <property type="match status" value="1"/>
</dbReference>
<dbReference type="Proteomes" id="UP000275027">
    <property type="component" value="Unassembled WGS sequence"/>
</dbReference>
<dbReference type="InterPro" id="IPR036890">
    <property type="entry name" value="HATPase_C_sf"/>
</dbReference>
<protein>
    <submittedName>
        <fullName evidence="4">GHKL domain-containing protein</fullName>
    </submittedName>
</protein>
<feature type="transmembrane region" description="Helical" evidence="1">
    <location>
        <begin position="88"/>
        <end position="110"/>
    </location>
</feature>
<dbReference type="AlphaFoldDB" id="A0A497UWX7"/>
<dbReference type="InterPro" id="IPR050640">
    <property type="entry name" value="Bact_2-comp_sensor_kinase"/>
</dbReference>
<evidence type="ECO:0000313" key="4">
    <source>
        <dbReference type="EMBL" id="RLJ35520.1"/>
    </source>
</evidence>
<dbReference type="SUPFAM" id="SSF55874">
    <property type="entry name" value="ATPase domain of HSP90 chaperone/DNA topoisomerase II/histidine kinase"/>
    <property type="match status" value="1"/>
</dbReference>
<evidence type="ECO:0000313" key="6">
    <source>
        <dbReference type="Proteomes" id="UP000275027"/>
    </source>
</evidence>
<sequence length="363" mass="42444">MYIRKFNEARLSLPFLMKKNSQYKHWLFISVFWCALGFAIWSQMIQDFNFLHAVYQALLFLVFSITIAHTLSDVLLPKALNKNRMGFFGAQFVFMVFLLAGCLALISVVFSSYEIRGIYPQSKLPVLEHFWFRFYTAIPAALLVNGTACGLRFYQEHGIMEKKHALLKQNHLEAQIKILQDQINPHLMFNVLNHIHILMQRNVPLASELLVKFSDILRYQLYQSNREYVMLDAEIKYLKNLVGIEQVRWGNELDVDCRWEIQNGSLQITPLLLMPLVENAFKHVSRLPHENGYVNLLCRQEGNDLMLKIKNSYTEQYKPSSNDHGLGLENVRKRLDIQYPCRYDLSIEKTKDTYTIILNLALN</sequence>
<proteinExistence type="predicted"/>
<dbReference type="Proteomes" id="UP000233767">
    <property type="component" value="Unassembled WGS sequence"/>
</dbReference>
<comment type="caution">
    <text evidence="4">The sequence shown here is derived from an EMBL/GenBank/DDBJ whole genome shotgun (WGS) entry which is preliminary data.</text>
</comment>
<dbReference type="EMBL" id="RCCB01000010">
    <property type="protein sequence ID" value="RLJ35520.1"/>
    <property type="molecule type" value="Genomic_DNA"/>
</dbReference>
<dbReference type="GO" id="GO:0000155">
    <property type="term" value="F:phosphorelay sensor kinase activity"/>
    <property type="evidence" value="ECO:0007669"/>
    <property type="project" value="InterPro"/>
</dbReference>
<dbReference type="Pfam" id="PF06580">
    <property type="entry name" value="His_kinase"/>
    <property type="match status" value="1"/>
</dbReference>
<keyword evidence="1" id="KW-1133">Transmembrane helix</keyword>
<dbReference type="Gene3D" id="3.30.565.10">
    <property type="entry name" value="Histidine kinase-like ATPase, C-terminal domain"/>
    <property type="match status" value="1"/>
</dbReference>
<feature type="transmembrane region" description="Helical" evidence="1">
    <location>
        <begin position="57"/>
        <end position="76"/>
    </location>
</feature>
<keyword evidence="1" id="KW-0472">Membrane</keyword>
<dbReference type="InterPro" id="IPR010559">
    <property type="entry name" value="Sig_transdc_His_kin_internal"/>
</dbReference>
<evidence type="ECO:0000256" key="1">
    <source>
        <dbReference type="SAM" id="Phobius"/>
    </source>
</evidence>
<dbReference type="PANTHER" id="PTHR34220:SF7">
    <property type="entry name" value="SENSOR HISTIDINE KINASE YPDA"/>
    <property type="match status" value="1"/>
</dbReference>
<dbReference type="GO" id="GO:0016020">
    <property type="term" value="C:membrane"/>
    <property type="evidence" value="ECO:0007669"/>
    <property type="project" value="InterPro"/>
</dbReference>
<keyword evidence="5" id="KW-1185">Reference proteome</keyword>
<reference evidence="3 5" key="1">
    <citation type="submission" date="2017-12" db="EMBL/GenBank/DDBJ databases">
        <title>Genomic Encyclopedia of Type Strains, Phase III (KMG-III): the genomes of soil and plant-associated and newly described type strains.</title>
        <authorList>
            <person name="Whitman W."/>
        </authorList>
    </citation>
    <scope>NUCLEOTIDE SEQUENCE [LARGE SCALE GENOMIC DNA]</scope>
    <source>
        <strain evidence="3 5">IP-10</strain>
    </source>
</reference>